<proteinExistence type="predicted"/>
<keyword evidence="6" id="KW-1133">Transmembrane helix</keyword>
<dbReference type="CDD" id="cd05230">
    <property type="entry name" value="UGD_SDR_e"/>
    <property type="match status" value="1"/>
</dbReference>
<evidence type="ECO:0000256" key="3">
    <source>
        <dbReference type="ARBA" id="ARBA00022692"/>
    </source>
</evidence>
<evidence type="ECO:0000313" key="14">
    <source>
        <dbReference type="EMBL" id="MQY46141.1"/>
    </source>
</evidence>
<keyword evidence="10" id="KW-0325">Glycoprotein</keyword>
<evidence type="ECO:0000256" key="1">
    <source>
        <dbReference type="ARBA" id="ARBA00001911"/>
    </source>
</evidence>
<dbReference type="SUPFAM" id="SSF51735">
    <property type="entry name" value="NAD(P)-binding Rossmann-fold domains"/>
    <property type="match status" value="1"/>
</dbReference>
<dbReference type="FunFam" id="3.40.50.720:FF:000065">
    <property type="entry name" value="UDP-glucuronic acid decarboxylase 1"/>
    <property type="match status" value="1"/>
</dbReference>
<protein>
    <submittedName>
        <fullName evidence="14">NAD-dependent epimerase/dehydratase family protein</fullName>
    </submittedName>
</protein>
<evidence type="ECO:0000256" key="5">
    <source>
        <dbReference type="ARBA" id="ARBA00022968"/>
    </source>
</evidence>
<keyword evidence="9" id="KW-0472">Membrane</keyword>
<accession>A0A6A8ABG6</accession>
<keyword evidence="8" id="KW-0333">Golgi apparatus</keyword>
<dbReference type="GO" id="GO:0070403">
    <property type="term" value="F:NAD+ binding"/>
    <property type="evidence" value="ECO:0007669"/>
    <property type="project" value="InterPro"/>
</dbReference>
<evidence type="ECO:0000256" key="4">
    <source>
        <dbReference type="ARBA" id="ARBA00022793"/>
    </source>
</evidence>
<dbReference type="InterPro" id="IPR044516">
    <property type="entry name" value="UXS-like"/>
</dbReference>
<gene>
    <name evidence="14" type="ORF">GAO09_08745</name>
</gene>
<sequence>MAKHVVLAGAAGFLGSHLAHRLLLGGYQVTGLDNFHTGRVRNLSHSMDHEAFHFIVHDIREAYIGKCDAVMNFACPASPPDYQANGIGTLKVNFQGTLNLLGLAKSSQASFFQASTSEIYGDPEVHPQVETYRGMVNPIGPRACYDEGKRVAEALTFEYQRQHGLAVKVVRIFNTYGPHMRPDDGRVVSNFITQALRGENITIYGTGRQTRSFCYVDDLIEGIFRLFESGASVTGPMNIGNPVEFTIRELAELVIDVTGSKSTVINLPLPEDDPRQRCPDISFARQTLGWEPKTALREGIEKTVLYFDNILKQPENVQAA</sequence>
<comment type="caution">
    <text evidence="14">The sequence shown here is derived from an EMBL/GenBank/DDBJ whole genome shotgun (WGS) entry which is preliminary data.</text>
</comment>
<dbReference type="Proteomes" id="UP000435138">
    <property type="component" value="Unassembled WGS sequence"/>
</dbReference>
<keyword evidence="5" id="KW-0735">Signal-anchor</keyword>
<evidence type="ECO:0000256" key="12">
    <source>
        <dbReference type="ARBA" id="ARBA00037859"/>
    </source>
</evidence>
<dbReference type="InterPro" id="IPR001509">
    <property type="entry name" value="Epimerase_deHydtase"/>
</dbReference>
<dbReference type="EMBL" id="WIXI01000039">
    <property type="protein sequence ID" value="MQY46141.1"/>
    <property type="molecule type" value="Genomic_DNA"/>
</dbReference>
<feature type="domain" description="NAD-dependent epimerase/dehydratase" evidence="13">
    <location>
        <begin position="5"/>
        <end position="240"/>
    </location>
</feature>
<dbReference type="PANTHER" id="PTHR43078:SF6">
    <property type="entry name" value="UDP-GLUCURONIC ACID DECARBOXYLASE 1"/>
    <property type="match status" value="1"/>
</dbReference>
<dbReference type="GO" id="GO:0048040">
    <property type="term" value="F:UDP-glucuronate decarboxylase activity"/>
    <property type="evidence" value="ECO:0007669"/>
    <property type="project" value="TreeGrafter"/>
</dbReference>
<evidence type="ECO:0000256" key="6">
    <source>
        <dbReference type="ARBA" id="ARBA00022989"/>
    </source>
</evidence>
<keyword evidence="11" id="KW-0456">Lyase</keyword>
<dbReference type="Gene3D" id="3.40.50.720">
    <property type="entry name" value="NAD(P)-binding Rossmann-like Domain"/>
    <property type="match status" value="1"/>
</dbReference>
<dbReference type="GO" id="GO:0033320">
    <property type="term" value="P:UDP-D-xylose biosynthetic process"/>
    <property type="evidence" value="ECO:0007669"/>
    <property type="project" value="UniProtKB-UniPathway"/>
</dbReference>
<evidence type="ECO:0000256" key="2">
    <source>
        <dbReference type="ARBA" id="ARBA00004323"/>
    </source>
</evidence>
<evidence type="ECO:0000256" key="11">
    <source>
        <dbReference type="ARBA" id="ARBA00023239"/>
    </source>
</evidence>
<dbReference type="AlphaFoldDB" id="A0A6A8ABG6"/>
<keyword evidence="3" id="KW-0812">Transmembrane</keyword>
<evidence type="ECO:0000256" key="7">
    <source>
        <dbReference type="ARBA" id="ARBA00023027"/>
    </source>
</evidence>
<evidence type="ECO:0000259" key="13">
    <source>
        <dbReference type="Pfam" id="PF01370"/>
    </source>
</evidence>
<keyword evidence="15" id="KW-1185">Reference proteome</keyword>
<reference evidence="14 15" key="1">
    <citation type="submission" date="2019-11" db="EMBL/GenBank/DDBJ databases">
        <title>Genome analysis of Rhizobacterium cereale a novel genus and species isolated from maize roots in North Spain.</title>
        <authorList>
            <person name="Menendez E."/>
            <person name="Flores-Felix J.D."/>
            <person name="Ramirez-Bahena M.-H."/>
            <person name="Igual J.M."/>
            <person name="Garcia-Fraile P."/>
            <person name="Peix A."/>
            <person name="Velazquez E."/>
        </authorList>
    </citation>
    <scope>NUCLEOTIDE SEQUENCE [LARGE SCALE GENOMIC DNA]</scope>
    <source>
        <strain evidence="14 15">RZME27</strain>
    </source>
</reference>
<dbReference type="InterPro" id="IPR036291">
    <property type="entry name" value="NAD(P)-bd_dom_sf"/>
</dbReference>
<evidence type="ECO:0000256" key="8">
    <source>
        <dbReference type="ARBA" id="ARBA00023034"/>
    </source>
</evidence>
<dbReference type="GO" id="GO:0005737">
    <property type="term" value="C:cytoplasm"/>
    <property type="evidence" value="ECO:0007669"/>
    <property type="project" value="TreeGrafter"/>
</dbReference>
<dbReference type="UniPathway" id="UPA00796">
    <property type="reaction ID" value="UER00771"/>
</dbReference>
<organism evidence="14 15">
    <name type="scientific">Endobacterium cereale</name>
    <dbReference type="NCBI Taxonomy" id="2663029"/>
    <lineage>
        <taxon>Bacteria</taxon>
        <taxon>Pseudomonadati</taxon>
        <taxon>Pseudomonadota</taxon>
        <taxon>Alphaproteobacteria</taxon>
        <taxon>Hyphomicrobiales</taxon>
        <taxon>Rhizobiaceae</taxon>
        <taxon>Endobacterium</taxon>
    </lineage>
</organism>
<evidence type="ECO:0000313" key="15">
    <source>
        <dbReference type="Proteomes" id="UP000435138"/>
    </source>
</evidence>
<comment type="subcellular location">
    <subcellularLocation>
        <location evidence="2">Golgi apparatus membrane</location>
        <topology evidence="2">Single-pass type II membrane protein</topology>
    </subcellularLocation>
    <subcellularLocation>
        <location evidence="12">Golgi apparatus</location>
        <location evidence="12">Golgi stack membrane</location>
    </subcellularLocation>
</comment>
<evidence type="ECO:0000256" key="9">
    <source>
        <dbReference type="ARBA" id="ARBA00023136"/>
    </source>
</evidence>
<keyword evidence="7" id="KW-0520">NAD</keyword>
<keyword evidence="4" id="KW-0210">Decarboxylase</keyword>
<name>A0A6A8ABG6_9HYPH</name>
<evidence type="ECO:0000256" key="10">
    <source>
        <dbReference type="ARBA" id="ARBA00023180"/>
    </source>
</evidence>
<dbReference type="GO" id="GO:0042732">
    <property type="term" value="P:D-xylose metabolic process"/>
    <property type="evidence" value="ECO:0007669"/>
    <property type="project" value="InterPro"/>
</dbReference>
<comment type="cofactor">
    <cofactor evidence="1">
        <name>NAD(+)</name>
        <dbReference type="ChEBI" id="CHEBI:57540"/>
    </cofactor>
</comment>
<dbReference type="Pfam" id="PF01370">
    <property type="entry name" value="Epimerase"/>
    <property type="match status" value="1"/>
</dbReference>
<dbReference type="PANTHER" id="PTHR43078">
    <property type="entry name" value="UDP-GLUCURONIC ACID DECARBOXYLASE-RELATED"/>
    <property type="match status" value="1"/>
</dbReference>